<organism evidence="1">
    <name type="scientific">mine drainage metagenome</name>
    <dbReference type="NCBI Taxonomy" id="410659"/>
    <lineage>
        <taxon>unclassified sequences</taxon>
        <taxon>metagenomes</taxon>
        <taxon>ecological metagenomes</taxon>
    </lineage>
</organism>
<name>A0A1J5Q4B0_9ZZZZ</name>
<proteinExistence type="predicted"/>
<sequence length="110" mass="11567">MQPKTAHAGRGQAQFVEVPADVLGGHRTHILEHFASFLVKQQVTVVRVAVFTARHVASVVADVVGKSGQQLRAQNFKGPGCGMVQPLNQNGGADIAKNKVAVAVFPGQMG</sequence>
<dbReference type="AlphaFoldDB" id="A0A1J5Q4B0"/>
<comment type="caution">
    <text evidence="1">The sequence shown here is derived from an EMBL/GenBank/DDBJ whole genome shotgun (WGS) entry which is preliminary data.</text>
</comment>
<protein>
    <submittedName>
        <fullName evidence="1">Uncharacterized protein</fullName>
    </submittedName>
</protein>
<reference evidence="1" key="1">
    <citation type="submission" date="2016-10" db="EMBL/GenBank/DDBJ databases">
        <title>Sequence of Gallionella enrichment culture.</title>
        <authorList>
            <person name="Poehlein A."/>
            <person name="Muehling M."/>
            <person name="Daniel R."/>
        </authorList>
    </citation>
    <scope>NUCLEOTIDE SEQUENCE</scope>
</reference>
<gene>
    <name evidence="1" type="ORF">GALL_476830</name>
</gene>
<evidence type="ECO:0000313" key="1">
    <source>
        <dbReference type="EMBL" id="OIQ70701.1"/>
    </source>
</evidence>
<dbReference type="EMBL" id="MLJW01004074">
    <property type="protein sequence ID" value="OIQ70701.1"/>
    <property type="molecule type" value="Genomic_DNA"/>
</dbReference>
<accession>A0A1J5Q4B0</accession>